<dbReference type="Pfam" id="PF00672">
    <property type="entry name" value="HAMP"/>
    <property type="match status" value="1"/>
</dbReference>
<dbReference type="InterPro" id="IPR024478">
    <property type="entry name" value="HlyB_4HB_MCP"/>
</dbReference>
<comment type="caution">
    <text evidence="8">The sequence shown here is derived from an EMBL/GenBank/DDBJ whole genome shotgun (WGS) entry which is preliminary data.</text>
</comment>
<organism evidence="8 9">
    <name type="scientific">Vibrio genomosp. F10</name>
    <dbReference type="NCBI Taxonomy" id="723171"/>
    <lineage>
        <taxon>Bacteria</taxon>
        <taxon>Pseudomonadati</taxon>
        <taxon>Pseudomonadota</taxon>
        <taxon>Gammaproteobacteria</taxon>
        <taxon>Vibrionales</taxon>
        <taxon>Vibrionaceae</taxon>
        <taxon>Vibrio</taxon>
    </lineage>
</organism>
<evidence type="ECO:0000259" key="7">
    <source>
        <dbReference type="PROSITE" id="PS50885"/>
    </source>
</evidence>
<dbReference type="GO" id="GO:0007165">
    <property type="term" value="P:signal transduction"/>
    <property type="evidence" value="ECO:0007669"/>
    <property type="project" value="UniProtKB-KW"/>
</dbReference>
<evidence type="ECO:0000313" key="9">
    <source>
        <dbReference type="Proteomes" id="UP000093173"/>
    </source>
</evidence>
<feature type="domain" description="Methyl-accepting transducer" evidence="6">
    <location>
        <begin position="393"/>
        <end position="629"/>
    </location>
</feature>
<dbReference type="CDD" id="cd06225">
    <property type="entry name" value="HAMP"/>
    <property type="match status" value="1"/>
</dbReference>
<protein>
    <submittedName>
        <fullName evidence="8">Chemotaxis protein</fullName>
    </submittedName>
</protein>
<dbReference type="AlphaFoldDB" id="A0A1B9R098"/>
<dbReference type="PROSITE" id="PS50111">
    <property type="entry name" value="CHEMOTAXIS_TRANSDUC_2"/>
    <property type="match status" value="1"/>
</dbReference>
<sequence>MKLSISGKLQLSFLLLAVLFIASAFFAYRSVTVVEAQTHSLLQSDLPTVDTSRSLQQSVQATLSTVRAFMLLGDNEQVGAEQLDTLNQIIASTDERLPTLEVLISEEEFAQISGQWIQLKGLVTEITDLSHSDENLPAHSLFINEAAPIAEVALDQIQGLINEESSNKEGEERKRLFKLYADSYTSLSNALASMRDFLLYGKQDHLNKYADFINVHEKSVAEIESKKELLDSSDVVLWTLFNEMQQLYFPLVQEVVELRKSAGWNRANQKMADELIPAARTLEVSLENLVVTQQQQADKTGQEIFSAISSVIGLLISAGLIALVAAFTISHFMGRNIGRRISRISQRAQLIASGDVSQPALDVEGNDELASLTDSINRMNQSLAGIVQGVTDKAHQVDDSISGLLTANQQTLSQVSGQKEDIHQIVQQLDDVAQSAQTTVHHADQSMKTLAQSSELISQGSEALGENKQTVEKLYSTIEQASAEVTTLSRESEAIGRVTEVIEGLAQQTNLLALNAAIEAARAGEQGRGFAVVADEVRLLATRTTESTTEINQIVDAIQASTSSVVDEIEASKSLAQQGAQHTELAVAKLVSTVKQIEMLSHEMSELANAAEAQSDSTQAINALMGEVSSSIDDVSRIAESTHATSVTVKEQVVELNTEMDQFTRV</sequence>
<name>A0A1B9R098_9VIBR</name>
<evidence type="ECO:0000256" key="5">
    <source>
        <dbReference type="SAM" id="Phobius"/>
    </source>
</evidence>
<comment type="subcellular location">
    <subcellularLocation>
        <location evidence="1">Membrane</location>
    </subcellularLocation>
</comment>
<dbReference type="SMART" id="SM00283">
    <property type="entry name" value="MA"/>
    <property type="match status" value="1"/>
</dbReference>
<keyword evidence="5" id="KW-1133">Transmembrane helix</keyword>
<evidence type="ECO:0000259" key="6">
    <source>
        <dbReference type="PROSITE" id="PS50111"/>
    </source>
</evidence>
<dbReference type="Gene3D" id="6.10.340.10">
    <property type="match status" value="1"/>
</dbReference>
<evidence type="ECO:0000256" key="4">
    <source>
        <dbReference type="PROSITE-ProRule" id="PRU00284"/>
    </source>
</evidence>
<dbReference type="Gene3D" id="1.10.287.950">
    <property type="entry name" value="Methyl-accepting chemotaxis protein"/>
    <property type="match status" value="1"/>
</dbReference>
<dbReference type="SMART" id="SM00304">
    <property type="entry name" value="HAMP"/>
    <property type="match status" value="1"/>
</dbReference>
<feature type="transmembrane region" description="Helical" evidence="5">
    <location>
        <begin position="304"/>
        <end position="333"/>
    </location>
</feature>
<dbReference type="FunFam" id="1.10.287.950:FF:000001">
    <property type="entry name" value="Methyl-accepting chemotaxis sensory transducer"/>
    <property type="match status" value="1"/>
</dbReference>
<dbReference type="InterPro" id="IPR004089">
    <property type="entry name" value="MCPsignal_dom"/>
</dbReference>
<dbReference type="RefSeq" id="WP_065576660.1">
    <property type="nucleotide sequence ID" value="NZ_JBNGCH010000396.1"/>
</dbReference>
<evidence type="ECO:0000256" key="1">
    <source>
        <dbReference type="ARBA" id="ARBA00004370"/>
    </source>
</evidence>
<keyword evidence="5" id="KW-0472">Membrane</keyword>
<comment type="similarity">
    <text evidence="3">Belongs to the methyl-accepting chemotaxis (MCP) protein family.</text>
</comment>
<reference evidence="9" key="1">
    <citation type="submission" date="2016-06" db="EMBL/GenBank/DDBJ databases">
        <authorList>
            <person name="Hehemann J.-H."/>
            <person name="Arevalo P."/>
            <person name="Datta M.S."/>
            <person name="Polz M.F."/>
        </authorList>
    </citation>
    <scope>NUCLEOTIDE SEQUENCE [LARGE SCALE GENOMIC DNA]</scope>
    <source>
        <strain evidence="9">9CSC122</strain>
    </source>
</reference>
<keyword evidence="9" id="KW-1185">Reference proteome</keyword>
<dbReference type="Proteomes" id="UP000093173">
    <property type="component" value="Unassembled WGS sequence"/>
</dbReference>
<evidence type="ECO:0000256" key="3">
    <source>
        <dbReference type="ARBA" id="ARBA00029447"/>
    </source>
</evidence>
<dbReference type="EMBL" id="MAJZ01000396">
    <property type="protein sequence ID" value="OCH77125.1"/>
    <property type="molecule type" value="Genomic_DNA"/>
</dbReference>
<evidence type="ECO:0000256" key="2">
    <source>
        <dbReference type="ARBA" id="ARBA00023224"/>
    </source>
</evidence>
<dbReference type="Pfam" id="PF00015">
    <property type="entry name" value="MCPsignal"/>
    <property type="match status" value="1"/>
</dbReference>
<dbReference type="SUPFAM" id="SSF58104">
    <property type="entry name" value="Methyl-accepting chemotaxis protein (MCP) signaling domain"/>
    <property type="match status" value="1"/>
</dbReference>
<evidence type="ECO:0000313" key="8">
    <source>
        <dbReference type="EMBL" id="OCH77125.1"/>
    </source>
</evidence>
<dbReference type="GO" id="GO:0016020">
    <property type="term" value="C:membrane"/>
    <property type="evidence" value="ECO:0007669"/>
    <property type="project" value="UniProtKB-SubCell"/>
</dbReference>
<dbReference type="Pfam" id="PF12729">
    <property type="entry name" value="4HB_MCP_1"/>
    <property type="match status" value="1"/>
</dbReference>
<gene>
    <name evidence="8" type="ORF">A6E14_08220</name>
</gene>
<feature type="domain" description="HAMP" evidence="7">
    <location>
        <begin position="335"/>
        <end position="388"/>
    </location>
</feature>
<dbReference type="PANTHER" id="PTHR32089:SF112">
    <property type="entry name" value="LYSOZYME-LIKE PROTEIN-RELATED"/>
    <property type="match status" value="1"/>
</dbReference>
<accession>A0A1B9R098</accession>
<dbReference type="PROSITE" id="PS50885">
    <property type="entry name" value="HAMP"/>
    <property type="match status" value="1"/>
</dbReference>
<keyword evidence="5" id="KW-0812">Transmembrane</keyword>
<dbReference type="GO" id="GO:0006935">
    <property type="term" value="P:chemotaxis"/>
    <property type="evidence" value="ECO:0007669"/>
    <property type="project" value="UniProtKB-ARBA"/>
</dbReference>
<proteinExistence type="inferred from homology"/>
<dbReference type="InterPro" id="IPR003660">
    <property type="entry name" value="HAMP_dom"/>
</dbReference>
<dbReference type="PANTHER" id="PTHR32089">
    <property type="entry name" value="METHYL-ACCEPTING CHEMOTAXIS PROTEIN MCPB"/>
    <property type="match status" value="1"/>
</dbReference>
<keyword evidence="2 4" id="KW-0807">Transducer</keyword>